<sequence length="127" mass="13752">MEDFGAWQESGDLEITADPEFDRDAYGLGREPLAAQPEQGERELTRTFELPRDRNAIKRLIAIFAAGGGYFDISDQYLEPRTKAAFDLPIVSHGQLIGLTASGANINEPNGKATLQLTFATGGLPVA</sequence>
<gene>
    <name evidence="1" type="ORF">AVDCRST_MAG68-2146</name>
</gene>
<reference evidence="1" key="1">
    <citation type="submission" date="2020-02" db="EMBL/GenBank/DDBJ databases">
        <authorList>
            <person name="Meier V. D."/>
        </authorList>
    </citation>
    <scope>NUCLEOTIDE SEQUENCE</scope>
    <source>
        <strain evidence="1">AVDCRST_MAG68</strain>
    </source>
</reference>
<protein>
    <submittedName>
        <fullName evidence="1">Uncharacterized protein</fullName>
    </submittedName>
</protein>
<name>A0A6J4L6J0_9BACT</name>
<dbReference type="AlphaFoldDB" id="A0A6J4L6J0"/>
<organism evidence="1">
    <name type="scientific">uncultured Gemmatimonadota bacterium</name>
    <dbReference type="NCBI Taxonomy" id="203437"/>
    <lineage>
        <taxon>Bacteria</taxon>
        <taxon>Pseudomonadati</taxon>
        <taxon>Gemmatimonadota</taxon>
        <taxon>environmental samples</taxon>
    </lineage>
</organism>
<proteinExistence type="predicted"/>
<accession>A0A6J4L6J0</accession>
<dbReference type="EMBL" id="CADCTW010000097">
    <property type="protein sequence ID" value="CAA9324276.1"/>
    <property type="molecule type" value="Genomic_DNA"/>
</dbReference>
<evidence type="ECO:0000313" key="1">
    <source>
        <dbReference type="EMBL" id="CAA9324276.1"/>
    </source>
</evidence>